<reference evidence="3" key="1">
    <citation type="submission" date="2016-12" db="EMBL/GenBank/DDBJ databases">
        <authorList>
            <person name="Varghese N."/>
            <person name="Submissions S."/>
        </authorList>
    </citation>
    <scope>NUCLEOTIDE SEQUENCE [LARGE SCALE GENOMIC DNA]</scope>
    <source>
        <strain evidence="3">DSM 45599</strain>
    </source>
</reference>
<dbReference type="GO" id="GO:0042781">
    <property type="term" value="F:3'-tRNA processing endoribonuclease activity"/>
    <property type="evidence" value="ECO:0007669"/>
    <property type="project" value="TreeGrafter"/>
</dbReference>
<feature type="domain" description="Metallo-beta-lactamase" evidence="1">
    <location>
        <begin position="18"/>
        <end position="193"/>
    </location>
</feature>
<dbReference type="Proteomes" id="UP000185124">
    <property type="component" value="Unassembled WGS sequence"/>
</dbReference>
<dbReference type="Pfam" id="PF12706">
    <property type="entry name" value="Lactamase_B_2"/>
    <property type="match status" value="1"/>
</dbReference>
<dbReference type="CDD" id="cd07716">
    <property type="entry name" value="RNaseZ_short-form-like_MBL-fold"/>
    <property type="match status" value="1"/>
</dbReference>
<dbReference type="SMART" id="SM00849">
    <property type="entry name" value="Lactamase_B"/>
    <property type="match status" value="1"/>
</dbReference>
<accession>A0A1N6AQN6</accession>
<dbReference type="InterPro" id="IPR001279">
    <property type="entry name" value="Metallo-B-lactamas"/>
</dbReference>
<keyword evidence="3" id="KW-1185">Reference proteome</keyword>
<name>A0A1N6AQN6_9ACTN</name>
<evidence type="ECO:0000259" key="1">
    <source>
        <dbReference type="SMART" id="SM00849"/>
    </source>
</evidence>
<dbReference type="InterPro" id="IPR036866">
    <property type="entry name" value="RibonucZ/Hydroxyglut_hydro"/>
</dbReference>
<dbReference type="PANTHER" id="PTHR46018">
    <property type="entry name" value="ZINC PHOSPHODIESTERASE ELAC PROTEIN 1"/>
    <property type="match status" value="1"/>
</dbReference>
<proteinExistence type="predicted"/>
<organism evidence="2 3">
    <name type="scientific">Micromonospora cremea</name>
    <dbReference type="NCBI Taxonomy" id="709881"/>
    <lineage>
        <taxon>Bacteria</taxon>
        <taxon>Bacillati</taxon>
        <taxon>Actinomycetota</taxon>
        <taxon>Actinomycetes</taxon>
        <taxon>Micromonosporales</taxon>
        <taxon>Micromonosporaceae</taxon>
        <taxon>Micromonospora</taxon>
    </lineage>
</organism>
<protein>
    <submittedName>
        <fullName evidence="2">Ribonuclease BN, tRNA processing enzyme</fullName>
    </submittedName>
</protein>
<evidence type="ECO:0000313" key="3">
    <source>
        <dbReference type="Proteomes" id="UP000185124"/>
    </source>
</evidence>
<dbReference type="Gene3D" id="3.60.15.10">
    <property type="entry name" value="Ribonuclease Z/Hydroxyacylglutathione hydrolase-like"/>
    <property type="match status" value="1"/>
</dbReference>
<gene>
    <name evidence="2" type="ORF">SAMN04489832_5957</name>
</gene>
<dbReference type="PANTHER" id="PTHR46018:SF4">
    <property type="entry name" value="METALLO-HYDROLASE YHFI-RELATED"/>
    <property type="match status" value="1"/>
</dbReference>
<dbReference type="SUPFAM" id="SSF56281">
    <property type="entry name" value="Metallo-hydrolase/oxidoreductase"/>
    <property type="match status" value="1"/>
</dbReference>
<sequence>MRLTVLGGCGVWPEAGQACSGYLVEHDDFRLLVDVGYATMPRLLEHVRADQVDAVFVSHGHPDHCADLNPLLRARTLRDDRPPPLPVYALPGALDAVLALDRPGMLDAAYVLHEFTAGSDLTIGPFRAQTRLLSHWVPNAGVRLAAGGQVIAYTGDSGPSSDVVDLARGADLLVAEATYLDEVPEDSKGFQSSARDAGQQAAAAGARRLLLTHLRPGTDHSAARAAARDEYDGEVDVATAGVILDLPEDQPCTRSAARRCEKPEEVLDGLRHRGPADGQVRAWVGDGAIVGEAGADRGGERDVQRRNQC</sequence>
<evidence type="ECO:0000313" key="2">
    <source>
        <dbReference type="EMBL" id="SIN36326.1"/>
    </source>
</evidence>
<dbReference type="AlphaFoldDB" id="A0A1N6AQN6"/>
<dbReference type="EMBL" id="FSQT01000002">
    <property type="protein sequence ID" value="SIN36326.1"/>
    <property type="molecule type" value="Genomic_DNA"/>
</dbReference>